<dbReference type="Proteomes" id="UP000320762">
    <property type="component" value="Unassembled WGS sequence"/>
</dbReference>
<name>A0A550BUG5_9AGAR</name>
<evidence type="ECO:0000256" key="2">
    <source>
        <dbReference type="ARBA" id="ARBA00022771"/>
    </source>
</evidence>
<sequence length="581" mass="64665">MSFKDPRSEREYYRLRTIRDIAHELAGDRPYPPGTSQSSQLAKIRSLLDDPDDPAFPTLTSQPPSGTISYDSDVFNVILTSFNVFTVIWDASKDPRNRSLAPTMRALWPHIVRWGAVLHPARGRLMRTPTQRNSGRDVAGIVQAYLTIIETDVTYVKPFLHANPDAVAQIFELWLEFHNCIPPSAMDASGSAHGAIEIIVIAYTHLANCENHPTAEDRALFVDALSQAVGTKRALYLAFARQTDFLASLTMMPPLVPQIWRNHFGLLTVLARLPEFSRQKIPRCTVTSIVAAANRCVKLPQAVEGTQRAVVLITSLCRVARDSRPLAHAAQAGVFDLLRNLSYAAEEYDASDLAHHLCTGLFSQVRVVRAFHRFHPQPWDVGPVVPQKKKAQPQATWKDVARVWNSARETYLLKYCKKDWRRTMGCHNSQGPHNRLVRVCPCASVFYCSGSCQRMHWAAAHREDCRAEDGPWGLRGTLSLGDAIFICTVVRSYILAHRTAIAGQMPSILPKGQKKGAKQAVILVDLTVVPGPRHEVCTRTGDSHSAGMVLVEVALRVGRSKPRRVLPFTYDAGYFNGAVDV</sequence>
<evidence type="ECO:0000256" key="1">
    <source>
        <dbReference type="ARBA" id="ARBA00022723"/>
    </source>
</evidence>
<evidence type="ECO:0000256" key="3">
    <source>
        <dbReference type="ARBA" id="ARBA00022833"/>
    </source>
</evidence>
<evidence type="ECO:0000256" key="4">
    <source>
        <dbReference type="PROSITE-ProRule" id="PRU00134"/>
    </source>
</evidence>
<reference evidence="6 7" key="1">
    <citation type="journal article" date="2019" name="New Phytol.">
        <title>Comparative genomics reveals unique wood-decay strategies and fruiting body development in the Schizophyllaceae.</title>
        <authorList>
            <person name="Almasi E."/>
            <person name="Sahu N."/>
            <person name="Krizsan K."/>
            <person name="Balint B."/>
            <person name="Kovacs G.M."/>
            <person name="Kiss B."/>
            <person name="Cseklye J."/>
            <person name="Drula E."/>
            <person name="Henrissat B."/>
            <person name="Nagy I."/>
            <person name="Chovatia M."/>
            <person name="Adam C."/>
            <person name="LaButti K."/>
            <person name="Lipzen A."/>
            <person name="Riley R."/>
            <person name="Grigoriev I.V."/>
            <person name="Nagy L.G."/>
        </authorList>
    </citation>
    <scope>NUCLEOTIDE SEQUENCE [LARGE SCALE GENOMIC DNA]</scope>
    <source>
        <strain evidence="6 7">NL-1724</strain>
    </source>
</reference>
<dbReference type="Gene3D" id="6.10.140.2220">
    <property type="match status" value="1"/>
</dbReference>
<dbReference type="PROSITE" id="PS50865">
    <property type="entry name" value="ZF_MYND_2"/>
    <property type="match status" value="1"/>
</dbReference>
<comment type="caution">
    <text evidence="6">The sequence shown here is derived from an EMBL/GenBank/DDBJ whole genome shotgun (WGS) entry which is preliminary data.</text>
</comment>
<protein>
    <recommendedName>
        <fullName evidence="5">MYND-type domain-containing protein</fullName>
    </recommendedName>
</protein>
<dbReference type="InterPro" id="IPR002893">
    <property type="entry name" value="Znf_MYND"/>
</dbReference>
<proteinExistence type="predicted"/>
<dbReference type="Pfam" id="PF01753">
    <property type="entry name" value="zf-MYND"/>
    <property type="match status" value="1"/>
</dbReference>
<accession>A0A550BUG5</accession>
<evidence type="ECO:0000313" key="6">
    <source>
        <dbReference type="EMBL" id="TRM56180.1"/>
    </source>
</evidence>
<dbReference type="SUPFAM" id="SSF144232">
    <property type="entry name" value="HIT/MYND zinc finger-like"/>
    <property type="match status" value="1"/>
</dbReference>
<keyword evidence="3" id="KW-0862">Zinc</keyword>
<evidence type="ECO:0000313" key="7">
    <source>
        <dbReference type="Proteomes" id="UP000320762"/>
    </source>
</evidence>
<gene>
    <name evidence="6" type="ORF">BD626DRAFT_576034</name>
</gene>
<keyword evidence="2 4" id="KW-0863">Zinc-finger</keyword>
<feature type="domain" description="MYND-type" evidence="5">
    <location>
        <begin position="423"/>
        <end position="465"/>
    </location>
</feature>
<dbReference type="AlphaFoldDB" id="A0A550BUG5"/>
<dbReference type="GO" id="GO:0008270">
    <property type="term" value="F:zinc ion binding"/>
    <property type="evidence" value="ECO:0007669"/>
    <property type="project" value="UniProtKB-KW"/>
</dbReference>
<organism evidence="6 7">
    <name type="scientific">Schizophyllum amplum</name>
    <dbReference type="NCBI Taxonomy" id="97359"/>
    <lineage>
        <taxon>Eukaryota</taxon>
        <taxon>Fungi</taxon>
        <taxon>Dikarya</taxon>
        <taxon>Basidiomycota</taxon>
        <taxon>Agaricomycotina</taxon>
        <taxon>Agaricomycetes</taxon>
        <taxon>Agaricomycetidae</taxon>
        <taxon>Agaricales</taxon>
        <taxon>Schizophyllaceae</taxon>
        <taxon>Schizophyllum</taxon>
    </lineage>
</organism>
<keyword evidence="1" id="KW-0479">Metal-binding</keyword>
<dbReference type="EMBL" id="VDMD01000078">
    <property type="protein sequence ID" value="TRM56180.1"/>
    <property type="molecule type" value="Genomic_DNA"/>
</dbReference>
<keyword evidence="7" id="KW-1185">Reference proteome</keyword>
<evidence type="ECO:0000259" key="5">
    <source>
        <dbReference type="PROSITE" id="PS50865"/>
    </source>
</evidence>
<dbReference type="OrthoDB" id="2895410at2759"/>